<keyword evidence="5" id="KW-0325">Glycoprotein</keyword>
<evidence type="ECO:0000259" key="10">
    <source>
        <dbReference type="PROSITE" id="PS50050"/>
    </source>
</evidence>
<evidence type="ECO:0000256" key="4">
    <source>
        <dbReference type="ARBA" id="ARBA00023157"/>
    </source>
</evidence>
<reference evidence="11" key="3">
    <citation type="submission" date="2025-09" db="UniProtKB">
        <authorList>
            <consortium name="Ensembl"/>
        </authorList>
    </citation>
    <scope>IDENTIFICATION</scope>
</reference>
<dbReference type="InterPro" id="IPR022329">
    <property type="entry name" value="TNFR_25"/>
</dbReference>
<feature type="transmembrane region" description="Helical" evidence="8">
    <location>
        <begin position="189"/>
        <end position="211"/>
    </location>
</feature>
<evidence type="ECO:0000256" key="3">
    <source>
        <dbReference type="ARBA" id="ARBA00022737"/>
    </source>
</evidence>
<dbReference type="PANTHER" id="PTHR47220">
    <property type="entry name" value="TUMOR NECROSIS FACTOR RECEPTOR SUPERFAMILY MEMBER 25"/>
    <property type="match status" value="1"/>
</dbReference>
<organism evidence="11 12">
    <name type="scientific">Salarias fasciatus</name>
    <name type="common">Jewelled blenny</name>
    <name type="synonym">Blennius fasciatus</name>
    <dbReference type="NCBI Taxonomy" id="181472"/>
    <lineage>
        <taxon>Eukaryota</taxon>
        <taxon>Metazoa</taxon>
        <taxon>Chordata</taxon>
        <taxon>Craniata</taxon>
        <taxon>Vertebrata</taxon>
        <taxon>Euteleostomi</taxon>
        <taxon>Actinopterygii</taxon>
        <taxon>Neopterygii</taxon>
        <taxon>Teleostei</taxon>
        <taxon>Neoteleostei</taxon>
        <taxon>Acanthomorphata</taxon>
        <taxon>Ovalentaria</taxon>
        <taxon>Blenniimorphae</taxon>
        <taxon>Blenniiformes</taxon>
        <taxon>Blennioidei</taxon>
        <taxon>Blenniidae</taxon>
        <taxon>Salariinae</taxon>
        <taxon>Salarias</taxon>
    </lineage>
</organism>
<dbReference type="GO" id="GO:0005886">
    <property type="term" value="C:plasma membrane"/>
    <property type="evidence" value="ECO:0007669"/>
    <property type="project" value="TreeGrafter"/>
</dbReference>
<reference evidence="11" key="1">
    <citation type="submission" date="2019-06" db="EMBL/GenBank/DDBJ databases">
        <authorList>
            <consortium name="Wellcome Sanger Institute Data Sharing"/>
        </authorList>
    </citation>
    <scope>NUCLEOTIDE SEQUENCE [LARGE SCALE GENOMIC DNA]</scope>
</reference>
<feature type="disulfide bond" evidence="6">
    <location>
        <begin position="95"/>
        <end position="113"/>
    </location>
</feature>
<accession>A0A672IHY0</accession>
<evidence type="ECO:0000256" key="7">
    <source>
        <dbReference type="SAM" id="MobiDB-lite"/>
    </source>
</evidence>
<proteinExistence type="predicted"/>
<dbReference type="FunCoup" id="A0A672IHY0">
    <property type="interactions" value="1"/>
</dbReference>
<dbReference type="Gene3D" id="2.10.50.10">
    <property type="entry name" value="Tumor Necrosis Factor Receptor, subunit A, domain 2"/>
    <property type="match status" value="2"/>
</dbReference>
<evidence type="ECO:0000313" key="12">
    <source>
        <dbReference type="Proteomes" id="UP000472267"/>
    </source>
</evidence>
<feature type="disulfide bond" evidence="6">
    <location>
        <begin position="74"/>
        <end position="89"/>
    </location>
</feature>
<keyword evidence="8" id="KW-0472">Membrane</keyword>
<dbReference type="InterPro" id="IPR001368">
    <property type="entry name" value="TNFR/NGFR_Cys_rich_reg"/>
</dbReference>
<dbReference type="Pfam" id="PF00531">
    <property type="entry name" value="Death"/>
    <property type="match status" value="1"/>
</dbReference>
<feature type="region of interest" description="Disordered" evidence="7">
    <location>
        <begin position="265"/>
        <end position="288"/>
    </location>
</feature>
<keyword evidence="4 6" id="KW-1015">Disulfide bond</keyword>
<name>A0A672IHY0_SALFA</name>
<keyword evidence="1" id="KW-0053">Apoptosis</keyword>
<dbReference type="SMART" id="SM00208">
    <property type="entry name" value="TNFR"/>
    <property type="match status" value="1"/>
</dbReference>
<evidence type="ECO:0000256" key="8">
    <source>
        <dbReference type="SAM" id="Phobius"/>
    </source>
</evidence>
<dbReference type="GO" id="GO:0006915">
    <property type="term" value="P:apoptotic process"/>
    <property type="evidence" value="ECO:0007669"/>
    <property type="project" value="UniProtKB-KW"/>
</dbReference>
<gene>
    <name evidence="11" type="primary">si:ch211-112c15.8</name>
</gene>
<evidence type="ECO:0000256" key="5">
    <source>
        <dbReference type="ARBA" id="ARBA00023180"/>
    </source>
</evidence>
<keyword evidence="12" id="KW-1185">Reference proteome</keyword>
<evidence type="ECO:0000313" key="11">
    <source>
        <dbReference type="Ensembl" id="ENSSFAP00005041351.1"/>
    </source>
</evidence>
<protein>
    <submittedName>
        <fullName evidence="11">Tumor necrosis factor receptor superfamily member 25-like</fullName>
    </submittedName>
</protein>
<dbReference type="GO" id="GO:0007165">
    <property type="term" value="P:signal transduction"/>
    <property type="evidence" value="ECO:0007669"/>
    <property type="project" value="InterPro"/>
</dbReference>
<reference evidence="11" key="2">
    <citation type="submission" date="2025-08" db="UniProtKB">
        <authorList>
            <consortium name="Ensembl"/>
        </authorList>
    </citation>
    <scope>IDENTIFICATION</scope>
</reference>
<keyword evidence="8" id="KW-1133">Transmembrane helix</keyword>
<dbReference type="InterPro" id="IPR000488">
    <property type="entry name" value="Death_dom"/>
</dbReference>
<dbReference type="InParanoid" id="A0A672IHY0"/>
<evidence type="ECO:0000259" key="9">
    <source>
        <dbReference type="PROSITE" id="PS50017"/>
    </source>
</evidence>
<evidence type="ECO:0000256" key="2">
    <source>
        <dbReference type="ARBA" id="ARBA00022729"/>
    </source>
</evidence>
<dbReference type="SMART" id="SM00005">
    <property type="entry name" value="DEATH"/>
    <property type="match status" value="1"/>
</dbReference>
<feature type="disulfide bond" evidence="6">
    <location>
        <begin position="92"/>
        <end position="105"/>
    </location>
</feature>
<feature type="repeat" description="TNFR-Cys" evidence="6">
    <location>
        <begin position="73"/>
        <end position="113"/>
    </location>
</feature>
<dbReference type="OrthoDB" id="9940478at2759"/>
<feature type="domain" description="Death" evidence="9">
    <location>
        <begin position="298"/>
        <end position="382"/>
    </location>
</feature>
<keyword evidence="8" id="KW-0812">Transmembrane</keyword>
<evidence type="ECO:0000256" key="6">
    <source>
        <dbReference type="PROSITE-ProRule" id="PRU00206"/>
    </source>
</evidence>
<keyword evidence="2" id="KW-0732">Signal</keyword>
<dbReference type="Gene3D" id="1.10.533.10">
    <property type="entry name" value="Death Domain, Fas"/>
    <property type="match status" value="1"/>
</dbReference>
<evidence type="ECO:0000256" key="1">
    <source>
        <dbReference type="ARBA" id="ARBA00022703"/>
    </source>
</evidence>
<dbReference type="InterPro" id="IPR011029">
    <property type="entry name" value="DEATH-like_dom_sf"/>
</dbReference>
<feature type="domain" description="TNFR-Cys" evidence="10">
    <location>
        <begin position="73"/>
        <end position="113"/>
    </location>
</feature>
<dbReference type="Pfam" id="PF00020">
    <property type="entry name" value="TNFR_c6"/>
    <property type="match status" value="1"/>
</dbReference>
<dbReference type="AlphaFoldDB" id="A0A672IHY0"/>
<dbReference type="PROSITE" id="PS50050">
    <property type="entry name" value="TNFR_NGFR_2"/>
    <property type="match status" value="1"/>
</dbReference>
<dbReference type="SUPFAM" id="SSF57586">
    <property type="entry name" value="TNF receptor-like"/>
    <property type="match status" value="2"/>
</dbReference>
<feature type="transmembrane region" description="Helical" evidence="8">
    <location>
        <begin position="20"/>
        <end position="38"/>
    </location>
</feature>
<dbReference type="CDD" id="cd00185">
    <property type="entry name" value="TNFRSF"/>
    <property type="match status" value="1"/>
</dbReference>
<dbReference type="Ensembl" id="ENSSFAT00005042864.1">
    <property type="protein sequence ID" value="ENSSFAP00005041351.1"/>
    <property type="gene ID" value="ENSSFAG00005020572.1"/>
</dbReference>
<dbReference type="Proteomes" id="UP000472267">
    <property type="component" value="Chromosome 20"/>
</dbReference>
<dbReference type="PANTHER" id="PTHR47220:SF1">
    <property type="entry name" value="TUMOR NECROSIS FACTOR RECEPTOR SUPERFAMILY MEMBER 25"/>
    <property type="match status" value="1"/>
</dbReference>
<dbReference type="SUPFAM" id="SSF47986">
    <property type="entry name" value="DEATH domain"/>
    <property type="match status" value="1"/>
</dbReference>
<keyword evidence="3" id="KW-0677">Repeat</keyword>
<dbReference type="PROSITE" id="PS50017">
    <property type="entry name" value="DEATH_DOMAIN"/>
    <property type="match status" value="1"/>
</dbReference>
<dbReference type="OMA" id="PDQQMER"/>
<sequence length="422" mass="47276">MSLNVPLIQSWLPNIMDYMLVFHLMFGIISGGHIHTVMPERTNDSQKCYATCPAGYYKRGLCGGSAGNYSCERCGEGTYTAIENSEEQCHRCSSCNSFEVQAEECVSDRDTKCVCKDGYYKNSSEAKECYPCKNVSTDGREKWEIFQKECLVHSDCKRKCEGSFTSPNTTATTILTAVSPTSSQEKDNLVVWLLAVVAAVLVVVVWLLLLFTKNMLRKDGCCLCWTAQKNLAVEDPKCKEQLSHQDSSLTTLTIKVCEETPMMPLNQSPTHPALTSRPLPDTDHTVSRPEELSDRWPAIVLYTIIKAVPLRRWKEFLRLLSVADQDMERVELEAGPGQGFTERQYQMLRLWSQRSSASMGEVFSTLHYMNLSGCAQLLQESLEKLPRRCETKQDSLTCEGPTDCGSNGAMQGKNGINIESLK</sequence>